<reference evidence="1 2" key="1">
    <citation type="submission" date="2018-01" db="EMBL/GenBank/DDBJ databases">
        <title>Genome characterization of the sugarcane-associated fungus Trichoderma ghanense CCMA-1212 and their application in lignocelulose bioconversion.</title>
        <authorList>
            <person name="Steindorff A.S."/>
            <person name="Mendes T.D."/>
            <person name="Vilela E.S.D."/>
            <person name="Rodrigues D.S."/>
            <person name="Formighieri E.F."/>
            <person name="Melo I.S."/>
            <person name="Favaro L.C.L."/>
        </authorList>
    </citation>
    <scope>NUCLEOTIDE SEQUENCE [LARGE SCALE GENOMIC DNA]</scope>
    <source>
        <strain evidence="1 2">CCMA-1212</strain>
    </source>
</reference>
<accession>A0ABY2H6E1</accession>
<dbReference type="EMBL" id="PPTA01000005">
    <property type="protein sequence ID" value="TFB03326.1"/>
    <property type="molecule type" value="Genomic_DNA"/>
</dbReference>
<sequence length="73" mass="8065">MKRYLKPPEGAGQLPAYRKVPCLVSSGVNRLLCLPQVPRIRVARRARPELRSFEVGLGPHVSSATICQQLPSN</sequence>
<proteinExistence type="predicted"/>
<evidence type="ECO:0000313" key="1">
    <source>
        <dbReference type="EMBL" id="TFB03326.1"/>
    </source>
</evidence>
<evidence type="ECO:0000313" key="2">
    <source>
        <dbReference type="Proteomes" id="UP001642720"/>
    </source>
</evidence>
<dbReference type="GeneID" id="300575984"/>
<protein>
    <submittedName>
        <fullName evidence="1">Uncharacterized protein</fullName>
    </submittedName>
</protein>
<dbReference type="RefSeq" id="XP_073559527.1">
    <property type="nucleotide sequence ID" value="XM_073701534.1"/>
</dbReference>
<dbReference type="Proteomes" id="UP001642720">
    <property type="component" value="Unassembled WGS sequence"/>
</dbReference>
<comment type="caution">
    <text evidence="1">The sequence shown here is derived from an EMBL/GenBank/DDBJ whole genome shotgun (WGS) entry which is preliminary data.</text>
</comment>
<organism evidence="1 2">
    <name type="scientific">Trichoderma ghanense</name>
    <dbReference type="NCBI Taxonomy" id="65468"/>
    <lineage>
        <taxon>Eukaryota</taxon>
        <taxon>Fungi</taxon>
        <taxon>Dikarya</taxon>
        <taxon>Ascomycota</taxon>
        <taxon>Pezizomycotina</taxon>
        <taxon>Sordariomycetes</taxon>
        <taxon>Hypocreomycetidae</taxon>
        <taxon>Hypocreales</taxon>
        <taxon>Hypocreaceae</taxon>
        <taxon>Trichoderma</taxon>
    </lineage>
</organism>
<gene>
    <name evidence="1" type="ORF">CCMA1212_004218</name>
</gene>
<keyword evidence="2" id="KW-1185">Reference proteome</keyword>
<name>A0ABY2H6E1_9HYPO</name>